<feature type="transmembrane region" description="Helical" evidence="8">
    <location>
        <begin position="188"/>
        <end position="205"/>
    </location>
</feature>
<accession>E6SU73</accession>
<dbReference type="KEGG" id="bhl:Bache_2378"/>
<reference evidence="9 10" key="2">
    <citation type="journal article" date="2011" name="Stand. Genomic Sci.">
        <title>Complete genome sequence of Bacteroides helcogenes type strain (P 36-108).</title>
        <authorList>
            <person name="Pati A."/>
            <person name="Gronow S."/>
            <person name="Zeytun A."/>
            <person name="Lapidus A."/>
            <person name="Nolan M."/>
            <person name="Hammon N."/>
            <person name="Deshpande S."/>
            <person name="Cheng J.F."/>
            <person name="Tapia R."/>
            <person name="Han C."/>
            <person name="Goodwin L."/>
            <person name="Pitluck S."/>
            <person name="Liolios K."/>
            <person name="Pagani I."/>
            <person name="Ivanova N."/>
            <person name="Mavromatis K."/>
            <person name="Chen A."/>
            <person name="Palaniappan K."/>
            <person name="Land M."/>
            <person name="Hauser L."/>
            <person name="Chang Y.J."/>
            <person name="Jeffries C.D."/>
            <person name="Detter J.C."/>
            <person name="Brambilla E."/>
            <person name="Rohde M."/>
            <person name="Goker M."/>
            <person name="Woyke T."/>
            <person name="Bristow J."/>
            <person name="Eisen J.A."/>
            <person name="Markowitz V."/>
            <person name="Hugenholtz P."/>
            <person name="Kyrpides N.C."/>
            <person name="Klenk H.P."/>
            <person name="Lucas S."/>
        </authorList>
    </citation>
    <scope>NUCLEOTIDE SEQUENCE [LARGE SCALE GENOMIC DNA]</scope>
    <source>
        <strain evidence="10">ATCC 35417 / DSM 20613 / JCM 6297 / CCUG 15421 / P 36-108</strain>
    </source>
</reference>
<comment type="similarity">
    <text evidence="2">Belongs to the urea transporter family.</text>
</comment>
<dbReference type="InterPro" id="IPR029020">
    <property type="entry name" value="Ammonium/urea_transptr"/>
</dbReference>
<gene>
    <name evidence="9" type="ordered locus">Bache_2378</name>
</gene>
<dbReference type="PROSITE" id="PS51257">
    <property type="entry name" value="PROKAR_LIPOPROTEIN"/>
    <property type="match status" value="1"/>
</dbReference>
<feature type="transmembrane region" description="Helical" evidence="8">
    <location>
        <begin position="89"/>
        <end position="107"/>
    </location>
</feature>
<evidence type="ECO:0000256" key="8">
    <source>
        <dbReference type="SAM" id="Phobius"/>
    </source>
</evidence>
<keyword evidence="5 8" id="KW-1133">Transmembrane helix</keyword>
<dbReference type="GO" id="GO:0015204">
    <property type="term" value="F:urea transmembrane transporter activity"/>
    <property type="evidence" value="ECO:0007669"/>
    <property type="project" value="InterPro"/>
</dbReference>
<dbReference type="Pfam" id="PF03253">
    <property type="entry name" value="UT"/>
    <property type="match status" value="1"/>
</dbReference>
<feature type="transmembrane region" description="Helical" evidence="8">
    <location>
        <begin position="65"/>
        <end position="83"/>
    </location>
</feature>
<evidence type="ECO:0000256" key="4">
    <source>
        <dbReference type="ARBA" id="ARBA00022692"/>
    </source>
</evidence>
<dbReference type="Gene3D" id="1.10.3430.10">
    <property type="entry name" value="Ammonium transporter AmtB like domains"/>
    <property type="match status" value="1"/>
</dbReference>
<dbReference type="PANTHER" id="PTHR10464:SF4">
    <property type="entry name" value="UREA TRANSPORTER"/>
    <property type="match status" value="1"/>
</dbReference>
<evidence type="ECO:0000256" key="6">
    <source>
        <dbReference type="ARBA" id="ARBA00023136"/>
    </source>
</evidence>
<dbReference type="eggNOG" id="COG4413">
    <property type="taxonomic scope" value="Bacteria"/>
</dbReference>
<dbReference type="EMBL" id="CP002352">
    <property type="protein sequence ID" value="ADV44346.1"/>
    <property type="molecule type" value="Genomic_DNA"/>
</dbReference>
<dbReference type="Proteomes" id="UP000008630">
    <property type="component" value="Chromosome"/>
</dbReference>
<keyword evidence="6 8" id="KW-0472">Membrane</keyword>
<name>E6SU73_BACT6</name>
<comment type="subcellular location">
    <subcellularLocation>
        <location evidence="1">Cell membrane</location>
        <topology evidence="1">Multi-pass membrane protein</topology>
    </subcellularLocation>
</comment>
<evidence type="ECO:0000256" key="7">
    <source>
        <dbReference type="PIRSR" id="PIRSR016502-1"/>
    </source>
</evidence>
<dbReference type="InterPro" id="IPR004937">
    <property type="entry name" value="Urea_transporter"/>
</dbReference>
<keyword evidence="10" id="KW-1185">Reference proteome</keyword>
<evidence type="ECO:0000313" key="9">
    <source>
        <dbReference type="EMBL" id="ADV44346.1"/>
    </source>
</evidence>
<proteinExistence type="inferred from homology"/>
<evidence type="ECO:0000313" key="10">
    <source>
        <dbReference type="Proteomes" id="UP000008630"/>
    </source>
</evidence>
<dbReference type="PATRIC" id="fig|693979.3.peg.2492"/>
<evidence type="ECO:0000256" key="5">
    <source>
        <dbReference type="ARBA" id="ARBA00022989"/>
    </source>
</evidence>
<feature type="transmembrane region" description="Helical" evidence="8">
    <location>
        <begin position="241"/>
        <end position="271"/>
    </location>
</feature>
<feature type="transmembrane region" description="Helical" evidence="8">
    <location>
        <begin position="38"/>
        <end position="58"/>
    </location>
</feature>
<dbReference type="RefSeq" id="WP_013547936.1">
    <property type="nucleotide sequence ID" value="NC_014933.1"/>
</dbReference>
<reference key="1">
    <citation type="submission" date="2010-11" db="EMBL/GenBank/DDBJ databases">
        <title>The complete genome of Bacteroides helcogenes P 36-108.</title>
        <authorList>
            <consortium name="US DOE Joint Genome Institute (JGI-PGF)"/>
            <person name="Lucas S."/>
            <person name="Copeland A."/>
            <person name="Lapidus A."/>
            <person name="Bruce D."/>
            <person name="Goodwin L."/>
            <person name="Pitluck S."/>
            <person name="Kyrpides N."/>
            <person name="Mavromatis K."/>
            <person name="Ivanova N."/>
            <person name="Zeytun A."/>
            <person name="Brettin T."/>
            <person name="Detter J.C."/>
            <person name="Tapia R."/>
            <person name="Han C."/>
            <person name="Land M."/>
            <person name="Hauser L."/>
            <person name="Markowitz V."/>
            <person name="Cheng J.-F."/>
            <person name="Hugenholtz P."/>
            <person name="Woyke T."/>
            <person name="Wu D."/>
            <person name="Gronow S."/>
            <person name="Wellnitz S."/>
            <person name="Brambilla E."/>
            <person name="Klenk H.-P."/>
            <person name="Eisen J.A."/>
        </authorList>
    </citation>
    <scope>NUCLEOTIDE SEQUENCE</scope>
    <source>
        <strain>P 36-108</strain>
    </source>
</reference>
<sequence>MYKNILILGRGIGQVMFQNNAASGGLMLIGIACNSWQLAILSVIGTLFSTMAASLFGYDKEEISNGLYGFNGALVGIAIGVFWEINIISMLLLVSGSVLSVWIAGLFRHQSKLPGLTAPFVLVIWLLLIVFHYLLPALLLPPSANSSESAIKFIHSLGLSIGQVMFQGNVLSGLFFFLGILINSRLNAVYTILGAILPLFMVLHPHTDLEIWNSGLLGYNGVLCAIALGDKTLKGGIQAGFSVMLSVVLQIVGMQIGIVTLTAPFVISVWVTMLLSSHMKK</sequence>
<evidence type="ECO:0000256" key="2">
    <source>
        <dbReference type="ARBA" id="ARBA00005914"/>
    </source>
</evidence>
<dbReference type="OrthoDB" id="279428at2"/>
<feature type="site" description="Important for channel permeability" evidence="7">
    <location>
        <position position="262"/>
    </location>
</feature>
<protein>
    <submittedName>
        <fullName evidence="9">Urea transporter</fullName>
    </submittedName>
</protein>
<keyword evidence="3" id="KW-1003">Cell membrane</keyword>
<evidence type="ECO:0000256" key="3">
    <source>
        <dbReference type="ARBA" id="ARBA00022475"/>
    </source>
</evidence>
<dbReference type="HOGENOM" id="CLU_047509_0_0_10"/>
<dbReference type="STRING" id="693979.Bache_2378"/>
<keyword evidence="4 8" id="KW-0812">Transmembrane</keyword>
<dbReference type="AlphaFoldDB" id="E6SU73"/>
<feature type="transmembrane region" description="Helical" evidence="8">
    <location>
        <begin position="119"/>
        <end position="140"/>
    </location>
</feature>
<dbReference type="GO" id="GO:0005886">
    <property type="term" value="C:plasma membrane"/>
    <property type="evidence" value="ECO:0007669"/>
    <property type="project" value="UniProtKB-SubCell"/>
</dbReference>
<dbReference type="PIRSF" id="PIRSF016502">
    <property type="entry name" value="Urea_transporter"/>
    <property type="match status" value="1"/>
</dbReference>
<evidence type="ECO:0000256" key="1">
    <source>
        <dbReference type="ARBA" id="ARBA00004651"/>
    </source>
</evidence>
<feature type="transmembrane region" description="Helical" evidence="8">
    <location>
        <begin position="160"/>
        <end position="181"/>
    </location>
</feature>
<organism evidence="9 10">
    <name type="scientific">Bacteroides helcogenes (strain ATCC 35417 / DSM 20613 / JCM 6297 / CCUG 15421 / P 36-108)</name>
    <dbReference type="NCBI Taxonomy" id="693979"/>
    <lineage>
        <taxon>Bacteria</taxon>
        <taxon>Pseudomonadati</taxon>
        <taxon>Bacteroidota</taxon>
        <taxon>Bacteroidia</taxon>
        <taxon>Bacteroidales</taxon>
        <taxon>Bacteroidaceae</taxon>
        <taxon>Bacteroides</taxon>
    </lineage>
</organism>
<dbReference type="PANTHER" id="PTHR10464">
    <property type="entry name" value="UREA TRANSPORTER"/>
    <property type="match status" value="1"/>
</dbReference>